<protein>
    <submittedName>
        <fullName evidence="2">Uncharacterized protein</fullName>
    </submittedName>
</protein>
<gene>
    <name evidence="2" type="ORF">Tc00.1047053511751.150</name>
</gene>
<keyword evidence="1" id="KW-1133">Transmembrane helix</keyword>
<evidence type="ECO:0000313" key="3">
    <source>
        <dbReference type="Proteomes" id="UP000002296"/>
    </source>
</evidence>
<feature type="transmembrane region" description="Helical" evidence="1">
    <location>
        <begin position="49"/>
        <end position="67"/>
    </location>
</feature>
<evidence type="ECO:0000313" key="2">
    <source>
        <dbReference type="EMBL" id="EAN96651.1"/>
    </source>
</evidence>
<name>Q4DVU9_TRYCC</name>
<dbReference type="EMBL" id="AAHK01000138">
    <property type="protein sequence ID" value="EAN96651.1"/>
    <property type="molecule type" value="Genomic_DNA"/>
</dbReference>
<dbReference type="GeneID" id="3550789"/>
<sequence length="341" mass="37483">MCAFGGLLPQSPYIIFFCCCSTITNPLGFICVHKCVHASPCNSAPLINAFYLLLLFFFFFVCCRAFGMGPKKGLKKTEEKALAVEDPLVVGCTRSLAKWTERVTATGRKIQQVQCVLSVLSSQMEACNKELADVYDCANLLTALRIVEYRQKLNPVPPAQPAKKQRGKRDGSGRLAFKLLPDENSTEALVAAMDEKKRQRVRSILVSLFRRNNIDSPVPNTPTNTVASLGAGAPTASAEAAVRQEVNTSICLPADAVSISTTADLRRPKDVPPELWDEILKLRVKRVDLEGRSAMLMSGIDKQLARFDLLVQNHGIATYAAEDLERRIQELRVGKSAARAL</sequence>
<proteinExistence type="predicted"/>
<dbReference type="RefSeq" id="XP_818502.1">
    <property type="nucleotide sequence ID" value="XM_813409.1"/>
</dbReference>
<accession>Q4DVU9</accession>
<dbReference type="OMA" id="KAKITHY"/>
<keyword evidence="1" id="KW-0812">Transmembrane</keyword>
<comment type="caution">
    <text evidence="2">The sequence shown here is derived from an EMBL/GenBank/DDBJ whole genome shotgun (WGS) entry which is preliminary data.</text>
</comment>
<keyword evidence="3" id="KW-1185">Reference proteome</keyword>
<dbReference type="SMR" id="Q4DVU9"/>
<dbReference type="PaxDb" id="353153-Q4DVU9"/>
<reference evidence="2 3" key="1">
    <citation type="journal article" date="2005" name="Science">
        <title>The genome sequence of Trypanosoma cruzi, etiologic agent of Chagas disease.</title>
        <authorList>
            <person name="El-Sayed N.M."/>
            <person name="Myler P.J."/>
            <person name="Bartholomeu D.C."/>
            <person name="Nilsson D."/>
            <person name="Aggarwal G."/>
            <person name="Tran A.N."/>
            <person name="Ghedin E."/>
            <person name="Worthey E.A."/>
            <person name="Delcher A.L."/>
            <person name="Blandin G."/>
            <person name="Westenberger S.J."/>
            <person name="Caler E."/>
            <person name="Cerqueira G.C."/>
            <person name="Branche C."/>
            <person name="Haas B."/>
            <person name="Anupama A."/>
            <person name="Arner E."/>
            <person name="Aslund L."/>
            <person name="Attipoe P."/>
            <person name="Bontempi E."/>
            <person name="Bringaud F."/>
            <person name="Burton P."/>
            <person name="Cadag E."/>
            <person name="Campbell D.A."/>
            <person name="Carrington M."/>
            <person name="Crabtree J."/>
            <person name="Darban H."/>
            <person name="da Silveira J.F."/>
            <person name="de Jong P."/>
            <person name="Edwards K."/>
            <person name="Englund P.T."/>
            <person name="Fazelina G."/>
            <person name="Feldblyum T."/>
            <person name="Ferella M."/>
            <person name="Frasch A.C."/>
            <person name="Gull K."/>
            <person name="Horn D."/>
            <person name="Hou L."/>
            <person name="Huang Y."/>
            <person name="Kindlund E."/>
            <person name="Klingbeil M."/>
            <person name="Kluge S."/>
            <person name="Koo H."/>
            <person name="Lacerda D."/>
            <person name="Levin M.J."/>
            <person name="Lorenzi H."/>
            <person name="Louie T."/>
            <person name="Machado C.R."/>
            <person name="McCulloch R."/>
            <person name="McKenna A."/>
            <person name="Mizuno Y."/>
            <person name="Mottram J.C."/>
            <person name="Nelson S."/>
            <person name="Ochaya S."/>
            <person name="Osoegawa K."/>
            <person name="Pai G."/>
            <person name="Parsons M."/>
            <person name="Pentony M."/>
            <person name="Pettersson U."/>
            <person name="Pop M."/>
            <person name="Ramirez J.L."/>
            <person name="Rinta J."/>
            <person name="Robertson L."/>
            <person name="Salzberg S.L."/>
            <person name="Sanchez D.O."/>
            <person name="Seyler A."/>
            <person name="Sharma R."/>
            <person name="Shetty J."/>
            <person name="Simpson A.J."/>
            <person name="Sisk E."/>
            <person name="Tammi M.T."/>
            <person name="Tarleton R."/>
            <person name="Teixeira S."/>
            <person name="Van Aken S."/>
            <person name="Vogt C."/>
            <person name="Ward P.N."/>
            <person name="Wickstead B."/>
            <person name="Wortman J."/>
            <person name="White O."/>
            <person name="Fraser C.M."/>
            <person name="Stuart K.D."/>
            <person name="Andersson B."/>
        </authorList>
    </citation>
    <scope>NUCLEOTIDE SEQUENCE [LARGE SCALE GENOMIC DNA]</scope>
    <source>
        <strain evidence="2 3">CL Brener</strain>
    </source>
</reference>
<evidence type="ECO:0000256" key="1">
    <source>
        <dbReference type="SAM" id="Phobius"/>
    </source>
</evidence>
<organism evidence="2 3">
    <name type="scientific">Trypanosoma cruzi (strain CL Brener)</name>
    <dbReference type="NCBI Taxonomy" id="353153"/>
    <lineage>
        <taxon>Eukaryota</taxon>
        <taxon>Discoba</taxon>
        <taxon>Euglenozoa</taxon>
        <taxon>Kinetoplastea</taxon>
        <taxon>Metakinetoplastina</taxon>
        <taxon>Trypanosomatida</taxon>
        <taxon>Trypanosomatidae</taxon>
        <taxon>Trypanosoma</taxon>
        <taxon>Schizotrypanum</taxon>
    </lineage>
</organism>
<dbReference type="AlphaFoldDB" id="Q4DVU9"/>
<dbReference type="InParanoid" id="Q4DVU9"/>
<keyword evidence="1" id="KW-0472">Membrane</keyword>
<dbReference type="KEGG" id="tcr:511751.150"/>
<dbReference type="Proteomes" id="UP000002296">
    <property type="component" value="Unassembled WGS sequence"/>
</dbReference>